<evidence type="ECO:0000256" key="13">
    <source>
        <dbReference type="SAM" id="MobiDB-lite"/>
    </source>
</evidence>
<keyword evidence="7 15" id="KW-0418">Kinase</keyword>
<feature type="compositionally biased region" description="Low complexity" evidence="13">
    <location>
        <begin position="372"/>
        <end position="393"/>
    </location>
</feature>
<protein>
    <recommendedName>
        <fullName evidence="2">phosphorylase kinase</fullName>
        <ecNumber evidence="2">2.7.11.19</ecNumber>
    </recommendedName>
</protein>
<dbReference type="Gene3D" id="1.10.510.10">
    <property type="entry name" value="Transferase(Phosphotransferase) domain 1"/>
    <property type="match status" value="1"/>
</dbReference>
<name>A0A0K8VR85_BACLA</name>
<dbReference type="GO" id="GO:0005524">
    <property type="term" value="F:ATP binding"/>
    <property type="evidence" value="ECO:0007669"/>
    <property type="project" value="UniProtKB-UniRule"/>
</dbReference>
<keyword evidence="9" id="KW-0112">Calmodulin-binding</keyword>
<dbReference type="GO" id="GO:0004689">
    <property type="term" value="F:phosphorylase kinase activity"/>
    <property type="evidence" value="ECO:0007669"/>
    <property type="project" value="UniProtKB-EC"/>
</dbReference>
<keyword evidence="8 12" id="KW-0067">ATP-binding</keyword>
<keyword evidence="3" id="KW-0723">Serine/threonine-protein kinase</keyword>
<keyword evidence="4" id="KW-0321">Glycogen metabolism</keyword>
<evidence type="ECO:0000256" key="8">
    <source>
        <dbReference type="ARBA" id="ARBA00022840"/>
    </source>
</evidence>
<dbReference type="InterPro" id="IPR011009">
    <property type="entry name" value="Kinase-like_dom_sf"/>
</dbReference>
<dbReference type="InterPro" id="IPR017441">
    <property type="entry name" value="Protein_kinase_ATP_BS"/>
</dbReference>
<comment type="subunit">
    <text evidence="11">Hexadecamer of 4 heterotetramers, each composed of alpha, beta, gamma, and delta subunits. Alpha (PHKA1 or PHKA2) and beta (PHKB) are regulatory subunits, gamma (PHKG1 or PHKG2) is the catalytic subunit, and delta is calmodulin.</text>
</comment>
<dbReference type="EC" id="2.7.11.19" evidence="2"/>
<dbReference type="AlphaFoldDB" id="A0A0K8VR85"/>
<keyword evidence="10" id="KW-0119">Carbohydrate metabolism</keyword>
<dbReference type="GO" id="GO:0005977">
    <property type="term" value="P:glycogen metabolic process"/>
    <property type="evidence" value="ECO:0007669"/>
    <property type="project" value="UniProtKB-KW"/>
</dbReference>
<dbReference type="GO" id="GO:0005964">
    <property type="term" value="C:phosphorylase kinase complex"/>
    <property type="evidence" value="ECO:0007669"/>
    <property type="project" value="InterPro"/>
</dbReference>
<dbReference type="CDD" id="cd14093">
    <property type="entry name" value="STKc_PhKG"/>
    <property type="match status" value="1"/>
</dbReference>
<feature type="domain" description="Protein kinase" evidence="14">
    <location>
        <begin position="24"/>
        <end position="292"/>
    </location>
</feature>
<evidence type="ECO:0000313" key="15">
    <source>
        <dbReference type="EMBL" id="JAI41090.1"/>
    </source>
</evidence>
<dbReference type="InterPro" id="IPR002291">
    <property type="entry name" value="Phosph_kin_gamma"/>
</dbReference>
<dbReference type="EMBL" id="GDHF01011224">
    <property type="protein sequence ID" value="JAI41090.1"/>
    <property type="molecule type" value="Transcribed_RNA"/>
</dbReference>
<dbReference type="OrthoDB" id="419455at2759"/>
<proteinExistence type="predicted"/>
<feature type="binding site" evidence="12">
    <location>
        <position position="53"/>
    </location>
    <ligand>
        <name>ATP</name>
        <dbReference type="ChEBI" id="CHEBI:30616"/>
    </ligand>
</feature>
<dbReference type="PROSITE" id="PS00108">
    <property type="entry name" value="PROTEIN_KINASE_ST"/>
    <property type="match status" value="1"/>
</dbReference>
<dbReference type="SUPFAM" id="SSF56112">
    <property type="entry name" value="Protein kinase-like (PK-like)"/>
    <property type="match status" value="1"/>
</dbReference>
<evidence type="ECO:0000256" key="3">
    <source>
        <dbReference type="ARBA" id="ARBA00022527"/>
    </source>
</evidence>
<evidence type="ECO:0000256" key="2">
    <source>
        <dbReference type="ARBA" id="ARBA00012432"/>
    </source>
</evidence>
<evidence type="ECO:0000256" key="11">
    <source>
        <dbReference type="ARBA" id="ARBA00025890"/>
    </source>
</evidence>
<comment type="catalytic activity">
    <reaction evidence="1">
        <text>2 ATP + phosphorylase b = 2 ADP + phosphorylase a.</text>
        <dbReference type="EC" id="2.7.11.19"/>
    </reaction>
</comment>
<dbReference type="InterPro" id="IPR008271">
    <property type="entry name" value="Ser/Thr_kinase_AS"/>
</dbReference>
<dbReference type="InterPro" id="IPR000719">
    <property type="entry name" value="Prot_kinase_dom"/>
</dbReference>
<dbReference type="Gene3D" id="3.30.200.20">
    <property type="entry name" value="Phosphorylase Kinase, domain 1"/>
    <property type="match status" value="1"/>
</dbReference>
<evidence type="ECO:0000256" key="1">
    <source>
        <dbReference type="ARBA" id="ARBA00001674"/>
    </source>
</evidence>
<gene>
    <name evidence="15" type="primary">Phkg2_3</name>
    <name evidence="15" type="ORF">c0_g3_i8</name>
</gene>
<evidence type="ECO:0000256" key="9">
    <source>
        <dbReference type="ARBA" id="ARBA00022860"/>
    </source>
</evidence>
<organism evidence="15">
    <name type="scientific">Bactrocera latifrons</name>
    <name type="common">Malaysian fruit fly</name>
    <name type="synonym">Chaetodacus latifrons</name>
    <dbReference type="NCBI Taxonomy" id="174628"/>
    <lineage>
        <taxon>Eukaryota</taxon>
        <taxon>Metazoa</taxon>
        <taxon>Ecdysozoa</taxon>
        <taxon>Arthropoda</taxon>
        <taxon>Hexapoda</taxon>
        <taxon>Insecta</taxon>
        <taxon>Pterygota</taxon>
        <taxon>Neoptera</taxon>
        <taxon>Endopterygota</taxon>
        <taxon>Diptera</taxon>
        <taxon>Brachycera</taxon>
        <taxon>Muscomorpha</taxon>
        <taxon>Tephritoidea</taxon>
        <taxon>Tephritidae</taxon>
        <taxon>Bactrocera</taxon>
        <taxon>Bactrocera</taxon>
    </lineage>
</organism>
<dbReference type="PROSITE" id="PS50011">
    <property type="entry name" value="PROTEIN_KINASE_DOM"/>
    <property type="match status" value="1"/>
</dbReference>
<evidence type="ECO:0000256" key="5">
    <source>
        <dbReference type="ARBA" id="ARBA00022679"/>
    </source>
</evidence>
<evidence type="ECO:0000256" key="6">
    <source>
        <dbReference type="ARBA" id="ARBA00022741"/>
    </source>
</evidence>
<dbReference type="Pfam" id="PF00069">
    <property type="entry name" value="Pkinase"/>
    <property type="match status" value="1"/>
</dbReference>
<dbReference type="FunFam" id="3.30.200.20:FF:000138">
    <property type="entry name" value="Phosphorylase b kinase gamma catalytic chain, liver/testis"/>
    <property type="match status" value="1"/>
</dbReference>
<dbReference type="GO" id="GO:0005516">
    <property type="term" value="F:calmodulin binding"/>
    <property type="evidence" value="ECO:0007669"/>
    <property type="project" value="UniProtKB-KW"/>
</dbReference>
<dbReference type="PROSITE" id="PS00107">
    <property type="entry name" value="PROTEIN_KINASE_ATP"/>
    <property type="match status" value="1"/>
</dbReference>
<sequence length="556" mass="63750">MAKDEEEDDVLPDKDAAKGFYAKYEPKEILGRGISSTVRRCIEKETGIEFAAKIIDLGAATEAGDTNPYHMLEATRQEISILRQVMGHPYIIDLQDVFESDAFVFLVFELCPKGELFDYLTSVVTLSEKKTRTIMRQIFEGVEYIHAKNIVHRDLKPENILLDENHNVKITDFGFARQLKGDEKLTDLCGTPGYLAPETLKCNMFEGSPGYSKEVDIWACGVIMFTLLVGCPPFWHRKQMVMLRNIMEGKYSFTSPEWADISEDPKDLIRKCLVVDPAKRITVKEVLKHPFFNQMVLCSEPSTDGRTTYQLKSQNLRNSPSSGAQLYYNPNIIKTQTNYSYNKLASTYASNNISNDNNRKTMTNLYLNKQASNQSNNSNNTYSPNITTSPSTTFPQVYNNNYNQRNYQSNGTAGPTTFLSTNQNNNSIGTATPTPTSFITQEQQHQQFIHKQQQTYEQQLRKQSRFNARKKFQFAILVIRAMIRIRRLRYTAEPLRVEEAIRDPYRVKVLRKVIDGCAFRVYGHWVKKGEGQNRAALFENTPRTELHALYINNLSR</sequence>
<feature type="region of interest" description="Disordered" evidence="13">
    <location>
        <begin position="371"/>
        <end position="393"/>
    </location>
</feature>
<evidence type="ECO:0000256" key="7">
    <source>
        <dbReference type="ARBA" id="ARBA00022777"/>
    </source>
</evidence>
<evidence type="ECO:0000256" key="4">
    <source>
        <dbReference type="ARBA" id="ARBA00022600"/>
    </source>
</evidence>
<evidence type="ECO:0000259" key="14">
    <source>
        <dbReference type="PROSITE" id="PS50011"/>
    </source>
</evidence>
<reference evidence="15" key="1">
    <citation type="submission" date="2015-06" db="EMBL/GenBank/DDBJ databases">
        <authorList>
            <person name="Hoefler B.C."/>
            <person name="Straight P.D."/>
        </authorList>
    </citation>
    <scope>NUCLEOTIDE SEQUENCE</scope>
</reference>
<dbReference type="PRINTS" id="PR01049">
    <property type="entry name" value="PHOSPHBKNASE"/>
</dbReference>
<dbReference type="PANTHER" id="PTHR24347">
    <property type="entry name" value="SERINE/THREONINE-PROTEIN KINASE"/>
    <property type="match status" value="1"/>
</dbReference>
<keyword evidence="6 12" id="KW-0547">Nucleotide-binding</keyword>
<evidence type="ECO:0000256" key="12">
    <source>
        <dbReference type="PROSITE-ProRule" id="PRU10141"/>
    </source>
</evidence>
<dbReference type="FunFam" id="1.10.510.10:FF:000149">
    <property type="entry name" value="phosphorylase b kinase gamma catalytic chain, liver/testis isoform"/>
    <property type="match status" value="1"/>
</dbReference>
<dbReference type="SMART" id="SM00220">
    <property type="entry name" value="S_TKc"/>
    <property type="match status" value="1"/>
</dbReference>
<keyword evidence="5" id="KW-0808">Transferase</keyword>
<evidence type="ECO:0000256" key="10">
    <source>
        <dbReference type="ARBA" id="ARBA00023277"/>
    </source>
</evidence>
<accession>A0A0K8VR85</accession>